<accession>A0A1H4N955</accession>
<evidence type="ECO:0000313" key="2">
    <source>
        <dbReference type="Proteomes" id="UP000199064"/>
    </source>
</evidence>
<gene>
    <name evidence="1" type="ORF">SAMN05216452_3671</name>
</gene>
<dbReference type="AlphaFoldDB" id="A0A1H4N955"/>
<evidence type="ECO:0000313" key="1">
    <source>
        <dbReference type="EMBL" id="SEB91783.1"/>
    </source>
</evidence>
<organism evidence="1 2">
    <name type="scientific">Nitratireductor aquibiodomus</name>
    <dbReference type="NCBI Taxonomy" id="204799"/>
    <lineage>
        <taxon>Bacteria</taxon>
        <taxon>Pseudomonadati</taxon>
        <taxon>Pseudomonadota</taxon>
        <taxon>Alphaproteobacteria</taxon>
        <taxon>Hyphomicrobiales</taxon>
        <taxon>Phyllobacteriaceae</taxon>
        <taxon>Nitratireductor</taxon>
    </lineage>
</organism>
<keyword evidence="2" id="KW-1185">Reference proteome</keyword>
<dbReference type="InterPro" id="IPR053745">
    <property type="entry name" value="Viral_Tail_Comp_sf"/>
</dbReference>
<reference evidence="2" key="1">
    <citation type="submission" date="2016-10" db="EMBL/GenBank/DDBJ databases">
        <authorList>
            <person name="Varghese N."/>
            <person name="Submissions S."/>
        </authorList>
    </citation>
    <scope>NUCLEOTIDE SEQUENCE [LARGE SCALE GENOMIC DNA]</scope>
    <source>
        <strain evidence="2">ES.061</strain>
    </source>
</reference>
<dbReference type="InterPro" id="IPR021508">
    <property type="entry name" value="Gp17-like"/>
</dbReference>
<dbReference type="RefSeq" id="WP_090329727.1">
    <property type="nucleotide sequence ID" value="NZ_FNSL01000001.1"/>
</dbReference>
<dbReference type="Gene3D" id="3.30.2000.30">
    <property type="match status" value="1"/>
</dbReference>
<evidence type="ECO:0008006" key="3">
    <source>
        <dbReference type="Google" id="ProtNLM"/>
    </source>
</evidence>
<proteinExistence type="predicted"/>
<sequence>MLDAAFELQKAVFGALAADVALTGALGGAKLYDLAPARTAYPYVMFGPASAHDWSTDTEEGSEHFFTVNVWSNGKGRREALQLMDRIDTVLKGSSLPVAGHQLVNLRREGSEIRFDEDLIAYHGLMRFRAVIEPV</sequence>
<dbReference type="Pfam" id="PF11367">
    <property type="entry name" value="Tail_completion_gp17"/>
    <property type="match status" value="1"/>
</dbReference>
<dbReference type="EMBL" id="FNSL01000001">
    <property type="protein sequence ID" value="SEB91783.1"/>
    <property type="molecule type" value="Genomic_DNA"/>
</dbReference>
<name>A0A1H4N955_9HYPH</name>
<dbReference type="Proteomes" id="UP000199064">
    <property type="component" value="Unassembled WGS sequence"/>
</dbReference>
<protein>
    <recommendedName>
        <fullName evidence="3">DUF3168 domain-containing protein</fullName>
    </recommendedName>
</protein>